<reference evidence="3" key="1">
    <citation type="submission" date="2013-06" db="EMBL/GenBank/DDBJ databases">
        <authorList>
            <person name="Zhao Q."/>
        </authorList>
    </citation>
    <scope>NUCLEOTIDE SEQUENCE</scope>
    <source>
        <strain evidence="3">cv. W1943</strain>
    </source>
</reference>
<keyword evidence="3" id="KW-1185">Reference proteome</keyword>
<reference evidence="2" key="2">
    <citation type="submission" date="2015-06" db="UniProtKB">
        <authorList>
            <consortium name="EnsemblPlants"/>
        </authorList>
    </citation>
    <scope>IDENTIFICATION</scope>
</reference>
<accession>A0A0E0P6T9</accession>
<proteinExistence type="predicted"/>
<sequence length="225" mass="24820">MNQATLASSSNRPKQAFTLAVPASSPICFAGRPLPQMSVDREHVPLPTLPPSGHRRANTPFALSSLFSRLTVRQRKKRTKEEEREKEKGKERLTGGPQHSNSSYFPYLIQIQYFRSLYLLNHRSDSPPVRTLRLPWGRSRSTSPDVESLVVKPGKIKSKVEVLLLAPHASMCTTVGASLFSRPPQYAAQLALGLCVILAAPPPLTVVGVTLPIQTFYSSSRFAVC</sequence>
<name>A0A0E0P6T9_ORYRU</name>
<organism evidence="2 3">
    <name type="scientific">Oryza rufipogon</name>
    <name type="common">Brownbeard rice</name>
    <name type="synonym">Asian wild rice</name>
    <dbReference type="NCBI Taxonomy" id="4529"/>
    <lineage>
        <taxon>Eukaryota</taxon>
        <taxon>Viridiplantae</taxon>
        <taxon>Streptophyta</taxon>
        <taxon>Embryophyta</taxon>
        <taxon>Tracheophyta</taxon>
        <taxon>Spermatophyta</taxon>
        <taxon>Magnoliopsida</taxon>
        <taxon>Liliopsida</taxon>
        <taxon>Poales</taxon>
        <taxon>Poaceae</taxon>
        <taxon>BOP clade</taxon>
        <taxon>Oryzoideae</taxon>
        <taxon>Oryzeae</taxon>
        <taxon>Oryzinae</taxon>
        <taxon>Oryza</taxon>
    </lineage>
</organism>
<dbReference type="Gramene" id="ORUFI04G07280.1">
    <property type="protein sequence ID" value="ORUFI04G07280.1"/>
    <property type="gene ID" value="ORUFI04G07280"/>
</dbReference>
<dbReference type="EnsemblPlants" id="ORUFI04G07280.1">
    <property type="protein sequence ID" value="ORUFI04G07280.1"/>
    <property type="gene ID" value="ORUFI04G07280"/>
</dbReference>
<dbReference type="AlphaFoldDB" id="A0A0E0P6T9"/>
<dbReference type="Proteomes" id="UP000008022">
    <property type="component" value="Unassembled WGS sequence"/>
</dbReference>
<evidence type="ECO:0000313" key="3">
    <source>
        <dbReference type="Proteomes" id="UP000008022"/>
    </source>
</evidence>
<evidence type="ECO:0000313" key="2">
    <source>
        <dbReference type="EnsemblPlants" id="ORUFI04G07280.1"/>
    </source>
</evidence>
<feature type="region of interest" description="Disordered" evidence="1">
    <location>
        <begin position="72"/>
        <end position="99"/>
    </location>
</feature>
<evidence type="ECO:0000256" key="1">
    <source>
        <dbReference type="SAM" id="MobiDB-lite"/>
    </source>
</evidence>
<feature type="compositionally biased region" description="Basic and acidic residues" evidence="1">
    <location>
        <begin position="79"/>
        <end position="93"/>
    </location>
</feature>
<dbReference type="HOGENOM" id="CLU_115583_0_0_1"/>
<protein>
    <submittedName>
        <fullName evidence="2">Uncharacterized protein</fullName>
    </submittedName>
</protein>